<feature type="transmembrane region" description="Helical" evidence="6">
    <location>
        <begin position="324"/>
        <end position="344"/>
    </location>
</feature>
<feature type="transmembrane region" description="Helical" evidence="6">
    <location>
        <begin position="149"/>
        <end position="169"/>
    </location>
</feature>
<feature type="transmembrane region" description="Helical" evidence="6">
    <location>
        <begin position="383"/>
        <end position="403"/>
    </location>
</feature>
<dbReference type="InterPro" id="IPR011701">
    <property type="entry name" value="MFS"/>
</dbReference>
<evidence type="ECO:0000313" key="8">
    <source>
        <dbReference type="EMBL" id="KAG2227250.1"/>
    </source>
</evidence>
<dbReference type="PANTHER" id="PTHR43791">
    <property type="entry name" value="PERMEASE-RELATED"/>
    <property type="match status" value="1"/>
</dbReference>
<evidence type="ECO:0000256" key="6">
    <source>
        <dbReference type="SAM" id="Phobius"/>
    </source>
</evidence>
<evidence type="ECO:0000256" key="1">
    <source>
        <dbReference type="ARBA" id="ARBA00004141"/>
    </source>
</evidence>
<feature type="transmembrane region" description="Helical" evidence="6">
    <location>
        <begin position="351"/>
        <end position="371"/>
    </location>
</feature>
<feature type="domain" description="Major facilitator superfamily (MFS) profile" evidence="7">
    <location>
        <begin position="57"/>
        <end position="468"/>
    </location>
</feature>
<accession>A0A8H7SES0</accession>
<dbReference type="PANTHER" id="PTHR43791:SF81">
    <property type="entry name" value="TRANSPORTER, PUTATIVE (AFU_ORTHOLOGUE AFUA_7G01190)-RELATED"/>
    <property type="match status" value="1"/>
</dbReference>
<evidence type="ECO:0000256" key="4">
    <source>
        <dbReference type="ARBA" id="ARBA00022989"/>
    </source>
</evidence>
<dbReference type="Proteomes" id="UP000646827">
    <property type="component" value="Unassembled WGS sequence"/>
</dbReference>
<name>A0A8H7SES0_9FUNG</name>
<evidence type="ECO:0000256" key="2">
    <source>
        <dbReference type="ARBA" id="ARBA00022448"/>
    </source>
</evidence>
<keyword evidence="4 6" id="KW-1133">Transmembrane helix</keyword>
<comment type="caution">
    <text evidence="8">The sequence shown here is derived from an EMBL/GenBank/DDBJ whole genome shotgun (WGS) entry which is preliminary data.</text>
</comment>
<feature type="transmembrane region" description="Helical" evidence="6">
    <location>
        <begin position="181"/>
        <end position="202"/>
    </location>
</feature>
<keyword evidence="9" id="KW-1185">Reference proteome</keyword>
<reference evidence="8 9" key="1">
    <citation type="submission" date="2020-12" db="EMBL/GenBank/DDBJ databases">
        <title>Metabolic potential, ecology and presence of endohyphal bacteria is reflected in genomic diversity of Mucoromycotina.</title>
        <authorList>
            <person name="Muszewska A."/>
            <person name="Okrasinska A."/>
            <person name="Steczkiewicz K."/>
            <person name="Drgas O."/>
            <person name="Orlowska M."/>
            <person name="Perlinska-Lenart U."/>
            <person name="Aleksandrzak-Piekarczyk T."/>
            <person name="Szatraj K."/>
            <person name="Zielenkiewicz U."/>
            <person name="Pilsyk S."/>
            <person name="Malc E."/>
            <person name="Mieczkowski P."/>
            <person name="Kruszewska J.S."/>
            <person name="Biernat P."/>
            <person name="Pawlowska J."/>
        </authorList>
    </citation>
    <scope>NUCLEOTIDE SEQUENCE [LARGE SCALE GENOMIC DNA]</scope>
    <source>
        <strain evidence="8 9">CBS 142.35</strain>
    </source>
</reference>
<comment type="subcellular location">
    <subcellularLocation>
        <location evidence="1">Membrane</location>
        <topology evidence="1">Multi-pass membrane protein</topology>
    </subcellularLocation>
</comment>
<dbReference type="GO" id="GO:0022857">
    <property type="term" value="F:transmembrane transporter activity"/>
    <property type="evidence" value="ECO:0007669"/>
    <property type="project" value="InterPro"/>
</dbReference>
<dbReference type="GO" id="GO:0016020">
    <property type="term" value="C:membrane"/>
    <property type="evidence" value="ECO:0007669"/>
    <property type="project" value="UniProtKB-SubCell"/>
</dbReference>
<proteinExistence type="predicted"/>
<dbReference type="PROSITE" id="PS50850">
    <property type="entry name" value="MFS"/>
    <property type="match status" value="1"/>
</dbReference>
<sequence length="498" mass="55853">MSQSSTEGTNEKAEVIHADPVEIQNNDSDTEKGVIFQTCYVKSKAEKKYLRKVNLAFIPLVTWIVMVQFADKSSLAISAVLGIYEDTHITGSEFSWLGSIFFLGYLIMQILNQILVQKLSIRRYLGVMIILFGLVMLFTSLANTFPQLLALRFLLGVFEATCLPCIYIIVPNLYRRDEQTFYFGIVTMCQGVGSILGNLVAVGVSQMGGPRLGLQMWRWNHIIFGAFTVVLGILCFFFLLDDPRSWILRLTKEEHEIVDKRTRDNAVIRNKQIKYRHFLEALREPRLYLIGIASVCINMQNGGLLVFSAQIIRSLGSYTPTESILLKMPGGFAAAIFIILASIIARRIQQIAYTGMFFCLVSLTGVIILAAAPHGSVKLLGYYLSWAMGGAGVMFISTVGTNVSGYSKKIFYNSFLVIFTTVGNFIGPLVMLEREAPTYKTGMIIYCIGNGIAFCCFIVTRYFMARENKKRLVNPPETPLDVNGDYTDQEDKGFIYKL</sequence>
<keyword evidence="2" id="KW-0813">Transport</keyword>
<keyword evidence="5 6" id="KW-0472">Membrane</keyword>
<feature type="transmembrane region" description="Helical" evidence="6">
    <location>
        <begin position="94"/>
        <end position="112"/>
    </location>
</feature>
<keyword evidence="3 6" id="KW-0812">Transmembrane</keyword>
<evidence type="ECO:0000259" key="7">
    <source>
        <dbReference type="PROSITE" id="PS50850"/>
    </source>
</evidence>
<feature type="transmembrane region" description="Helical" evidence="6">
    <location>
        <begin position="124"/>
        <end position="143"/>
    </location>
</feature>
<dbReference type="Pfam" id="PF07690">
    <property type="entry name" value="MFS_1"/>
    <property type="match status" value="1"/>
</dbReference>
<feature type="transmembrane region" description="Helical" evidence="6">
    <location>
        <begin position="287"/>
        <end position="312"/>
    </location>
</feature>
<organism evidence="8 9">
    <name type="scientific">Circinella minor</name>
    <dbReference type="NCBI Taxonomy" id="1195481"/>
    <lineage>
        <taxon>Eukaryota</taxon>
        <taxon>Fungi</taxon>
        <taxon>Fungi incertae sedis</taxon>
        <taxon>Mucoromycota</taxon>
        <taxon>Mucoromycotina</taxon>
        <taxon>Mucoromycetes</taxon>
        <taxon>Mucorales</taxon>
        <taxon>Lichtheimiaceae</taxon>
        <taxon>Circinella</taxon>
    </lineage>
</organism>
<dbReference type="InterPro" id="IPR036259">
    <property type="entry name" value="MFS_trans_sf"/>
</dbReference>
<protein>
    <recommendedName>
        <fullName evidence="7">Major facilitator superfamily (MFS) profile domain-containing protein</fullName>
    </recommendedName>
</protein>
<feature type="transmembrane region" description="Helical" evidence="6">
    <location>
        <begin position="410"/>
        <end position="431"/>
    </location>
</feature>
<dbReference type="InterPro" id="IPR020846">
    <property type="entry name" value="MFS_dom"/>
</dbReference>
<dbReference type="EMBL" id="JAEPRB010000009">
    <property type="protein sequence ID" value="KAG2227250.1"/>
    <property type="molecule type" value="Genomic_DNA"/>
</dbReference>
<dbReference type="Gene3D" id="1.20.1250.20">
    <property type="entry name" value="MFS general substrate transporter like domains"/>
    <property type="match status" value="2"/>
</dbReference>
<evidence type="ECO:0000256" key="5">
    <source>
        <dbReference type="ARBA" id="ARBA00023136"/>
    </source>
</evidence>
<dbReference type="SUPFAM" id="SSF103473">
    <property type="entry name" value="MFS general substrate transporter"/>
    <property type="match status" value="1"/>
</dbReference>
<evidence type="ECO:0000313" key="9">
    <source>
        <dbReference type="Proteomes" id="UP000646827"/>
    </source>
</evidence>
<evidence type="ECO:0000256" key="3">
    <source>
        <dbReference type="ARBA" id="ARBA00022692"/>
    </source>
</evidence>
<gene>
    <name evidence="8" type="ORF">INT45_008494</name>
</gene>
<dbReference type="OrthoDB" id="6730379at2759"/>
<feature type="transmembrane region" description="Helical" evidence="6">
    <location>
        <begin position="443"/>
        <end position="464"/>
    </location>
</feature>
<dbReference type="AlphaFoldDB" id="A0A8H7SES0"/>
<feature type="transmembrane region" description="Helical" evidence="6">
    <location>
        <begin position="222"/>
        <end position="240"/>
    </location>
</feature>
<feature type="transmembrane region" description="Helical" evidence="6">
    <location>
        <begin position="53"/>
        <end position="70"/>
    </location>
</feature>